<dbReference type="PROSITE" id="PS50090">
    <property type="entry name" value="MYB_LIKE"/>
    <property type="match status" value="1"/>
</dbReference>
<keyword evidence="3" id="KW-0238">DNA-binding</keyword>
<sequence>MSRSWSPEEDRMLLRWVTQCRQLGMSRADTFASVADRLDRSESVCFSRWKVLSKEAAKAQARQPNSSTLQERIRRLEEKLEANQNEMKKLMEENRKTREEMRFFEIMLLEEYRILISLLDKKNPKPRLHRL</sequence>
<proteinExistence type="predicted"/>
<evidence type="ECO:0000259" key="2">
    <source>
        <dbReference type="PROSITE" id="PS50090"/>
    </source>
</evidence>
<dbReference type="OrthoDB" id="2989190at2"/>
<gene>
    <name evidence="3" type="ORF">C8P63_12151</name>
</gene>
<name>A0A2T6BGK3_9BACL</name>
<organism evidence="3 4">
    <name type="scientific">Melghirimyces profundicolus</name>
    <dbReference type="NCBI Taxonomy" id="1242148"/>
    <lineage>
        <taxon>Bacteria</taxon>
        <taxon>Bacillati</taxon>
        <taxon>Bacillota</taxon>
        <taxon>Bacilli</taxon>
        <taxon>Bacillales</taxon>
        <taxon>Thermoactinomycetaceae</taxon>
        <taxon>Melghirimyces</taxon>
    </lineage>
</organism>
<dbReference type="GO" id="GO:0003677">
    <property type="term" value="F:DNA binding"/>
    <property type="evidence" value="ECO:0007669"/>
    <property type="project" value="UniProtKB-KW"/>
</dbReference>
<accession>A0A2T6BGK3</accession>
<dbReference type="SUPFAM" id="SSF46689">
    <property type="entry name" value="Homeodomain-like"/>
    <property type="match status" value="1"/>
</dbReference>
<evidence type="ECO:0000313" key="3">
    <source>
        <dbReference type="EMBL" id="PTX55171.1"/>
    </source>
</evidence>
<feature type="domain" description="Myb-like" evidence="2">
    <location>
        <begin position="1"/>
        <end position="53"/>
    </location>
</feature>
<keyword evidence="4" id="KW-1185">Reference proteome</keyword>
<dbReference type="RefSeq" id="WP_108025281.1">
    <property type="nucleotide sequence ID" value="NZ_QBKR01000021.1"/>
</dbReference>
<dbReference type="Pfam" id="PF13921">
    <property type="entry name" value="Myb_DNA-bind_6"/>
    <property type="match status" value="1"/>
</dbReference>
<feature type="coiled-coil region" evidence="1">
    <location>
        <begin position="66"/>
        <end position="107"/>
    </location>
</feature>
<dbReference type="Proteomes" id="UP000244240">
    <property type="component" value="Unassembled WGS sequence"/>
</dbReference>
<protein>
    <submittedName>
        <fullName evidence="3">Myb-like DNA-binding protein</fullName>
    </submittedName>
</protein>
<dbReference type="AlphaFoldDB" id="A0A2T6BGK3"/>
<dbReference type="InterPro" id="IPR009057">
    <property type="entry name" value="Homeodomain-like_sf"/>
</dbReference>
<reference evidence="3 4" key="1">
    <citation type="submission" date="2018-04" db="EMBL/GenBank/DDBJ databases">
        <title>Genomic Encyclopedia of Archaeal and Bacterial Type Strains, Phase II (KMG-II): from individual species to whole genera.</title>
        <authorList>
            <person name="Goeker M."/>
        </authorList>
    </citation>
    <scope>NUCLEOTIDE SEQUENCE [LARGE SCALE GENOMIC DNA]</scope>
    <source>
        <strain evidence="3 4">DSM 45787</strain>
    </source>
</reference>
<dbReference type="InterPro" id="IPR001005">
    <property type="entry name" value="SANT/Myb"/>
</dbReference>
<dbReference type="EMBL" id="QBKR01000021">
    <property type="protein sequence ID" value="PTX55171.1"/>
    <property type="molecule type" value="Genomic_DNA"/>
</dbReference>
<keyword evidence="1" id="KW-0175">Coiled coil</keyword>
<dbReference type="Gene3D" id="1.10.10.60">
    <property type="entry name" value="Homeodomain-like"/>
    <property type="match status" value="1"/>
</dbReference>
<comment type="caution">
    <text evidence="3">The sequence shown here is derived from an EMBL/GenBank/DDBJ whole genome shotgun (WGS) entry which is preliminary data.</text>
</comment>
<evidence type="ECO:0000256" key="1">
    <source>
        <dbReference type="SAM" id="Coils"/>
    </source>
</evidence>
<evidence type="ECO:0000313" key="4">
    <source>
        <dbReference type="Proteomes" id="UP000244240"/>
    </source>
</evidence>